<keyword evidence="8" id="KW-0784">Thiamine biosynthesis</keyword>
<comment type="catalytic activity">
    <reaction evidence="11">
        <text>N(6)-(pyridoxal phosphate)-L-lysyl-[4-amino-5-hydroxymethyl-2-methylpyrimidine phosphate synthase] + L-histidyl-[4-amino-5-hydroxymethyl-2-methylpyrimidine phosphate synthase] + 2 Fe(3+) + 4 H2O = L-lysyl-[4-amino-5-hydroxymethyl-2-methylpyrimidine phosphate synthase] + (2S)-2-amino-5-hydroxy-4-oxopentanoyl-[4-amino-5-hydroxymethyl-2-methylpyrimidine phosphate synthase] + 4-amino-2-methyl-5-(phosphooxymethyl)pyrimidine + 3-oxopropanoate + 2 Fe(2+) + 2 H(+)</text>
        <dbReference type="Rhea" id="RHEA:65756"/>
        <dbReference type="Rhea" id="RHEA-COMP:16892"/>
        <dbReference type="Rhea" id="RHEA-COMP:16893"/>
        <dbReference type="Rhea" id="RHEA-COMP:16894"/>
        <dbReference type="Rhea" id="RHEA-COMP:16895"/>
        <dbReference type="ChEBI" id="CHEBI:15377"/>
        <dbReference type="ChEBI" id="CHEBI:15378"/>
        <dbReference type="ChEBI" id="CHEBI:29033"/>
        <dbReference type="ChEBI" id="CHEBI:29034"/>
        <dbReference type="ChEBI" id="CHEBI:29969"/>
        <dbReference type="ChEBI" id="CHEBI:29979"/>
        <dbReference type="ChEBI" id="CHEBI:33190"/>
        <dbReference type="ChEBI" id="CHEBI:58354"/>
        <dbReference type="ChEBI" id="CHEBI:143915"/>
        <dbReference type="ChEBI" id="CHEBI:157692"/>
    </reaction>
    <physiologicalReaction direction="left-to-right" evidence="11">
        <dbReference type="Rhea" id="RHEA:65757"/>
    </physiologicalReaction>
</comment>
<dbReference type="Pfam" id="PF09084">
    <property type="entry name" value="NMT1"/>
    <property type="match status" value="1"/>
</dbReference>
<dbReference type="InterPro" id="IPR015168">
    <property type="entry name" value="SsuA/THI5"/>
</dbReference>
<keyword evidence="9" id="KW-0408">Iron</keyword>
<feature type="domain" description="SsuA/THI5-like" evidence="13">
    <location>
        <begin position="62"/>
        <end position="273"/>
    </location>
</feature>
<evidence type="ECO:0000256" key="1">
    <source>
        <dbReference type="ARBA" id="ARBA00003469"/>
    </source>
</evidence>
<dbReference type="EMBL" id="LT670849">
    <property type="protein sequence ID" value="SHN83644.1"/>
    <property type="molecule type" value="Genomic_DNA"/>
</dbReference>
<protein>
    <recommendedName>
        <fullName evidence="10">Thiamine pyrimidine synthase</fullName>
    </recommendedName>
</protein>
<organism evidence="14 15">
    <name type="scientific">Bradyrhizobium erythrophlei</name>
    <dbReference type="NCBI Taxonomy" id="1437360"/>
    <lineage>
        <taxon>Bacteria</taxon>
        <taxon>Pseudomonadati</taxon>
        <taxon>Pseudomonadota</taxon>
        <taxon>Alphaproteobacteria</taxon>
        <taxon>Hyphomicrobiales</taxon>
        <taxon>Nitrobacteraceae</taxon>
        <taxon>Bradyrhizobium</taxon>
    </lineage>
</organism>
<accession>A0A1M7UL40</accession>
<evidence type="ECO:0000256" key="6">
    <source>
        <dbReference type="ARBA" id="ARBA00022723"/>
    </source>
</evidence>
<evidence type="ECO:0000256" key="7">
    <source>
        <dbReference type="ARBA" id="ARBA00022898"/>
    </source>
</evidence>
<keyword evidence="12" id="KW-0472">Membrane</keyword>
<name>A0A1M7UL40_9BRAD</name>
<comment type="pathway">
    <text evidence="2">Cofactor biosynthesis; thiamine diphosphate biosynthesis.</text>
</comment>
<feature type="transmembrane region" description="Helical" evidence="12">
    <location>
        <begin position="23"/>
        <end position="42"/>
    </location>
</feature>
<dbReference type="AlphaFoldDB" id="A0A1M7UL40"/>
<keyword evidence="5" id="KW-0808">Transferase</keyword>
<evidence type="ECO:0000256" key="5">
    <source>
        <dbReference type="ARBA" id="ARBA00022679"/>
    </source>
</evidence>
<dbReference type="SUPFAM" id="SSF53850">
    <property type="entry name" value="Periplasmic binding protein-like II"/>
    <property type="match status" value="1"/>
</dbReference>
<dbReference type="Proteomes" id="UP000184096">
    <property type="component" value="Chromosome I"/>
</dbReference>
<evidence type="ECO:0000256" key="8">
    <source>
        <dbReference type="ARBA" id="ARBA00022977"/>
    </source>
</evidence>
<dbReference type="Gene3D" id="3.40.190.10">
    <property type="entry name" value="Periplasmic binding protein-like II"/>
    <property type="match status" value="2"/>
</dbReference>
<keyword evidence="7" id="KW-0663">Pyridoxal phosphate</keyword>
<comment type="similarity">
    <text evidence="3">Belongs to the NMT1/THI5 family.</text>
</comment>
<evidence type="ECO:0000256" key="4">
    <source>
        <dbReference type="ARBA" id="ARBA00011738"/>
    </source>
</evidence>
<dbReference type="PANTHER" id="PTHR31528:SF1">
    <property type="entry name" value="4-AMINO-5-HYDROXYMETHYL-2-METHYLPYRIMIDINE PHOSPHATE SYNTHASE THI11-RELATED"/>
    <property type="match status" value="1"/>
</dbReference>
<evidence type="ECO:0000313" key="14">
    <source>
        <dbReference type="EMBL" id="SHN83644.1"/>
    </source>
</evidence>
<evidence type="ECO:0000259" key="13">
    <source>
        <dbReference type="Pfam" id="PF09084"/>
    </source>
</evidence>
<evidence type="ECO:0000256" key="9">
    <source>
        <dbReference type="ARBA" id="ARBA00023004"/>
    </source>
</evidence>
<dbReference type="GO" id="GO:0046872">
    <property type="term" value="F:metal ion binding"/>
    <property type="evidence" value="ECO:0007669"/>
    <property type="project" value="UniProtKB-KW"/>
</dbReference>
<proteinExistence type="inferred from homology"/>
<keyword evidence="15" id="KW-1185">Reference proteome</keyword>
<sequence>MVQNLHGRERIGTLVWGQFVKRLFVRILVGLAAIAVAAAANAEPAKIRFILDWKAQGPGAWFYVARDKGYFQAEGLDVLIDQGDGSAAAVSKIMTGTYDAGFGDINAVIQNAALHPGEQPLMVYMLYNRAPYALIVKADGPIKTLKDVEGHVLAAPAGSATERMFKPLALKNGVDASTVKVLNAAPNLIEQLLVTGQADVIAQFAPTSYMNFLAMKKSPEKDFRWFFYSENGLDLYSNGILVSQKLLKENPEAVRHLVAALNRAILDVAANPDLGITTLMNVEPLTNFDLEKQRLIYTIDQQLRTEEVAKLGLGDLDDNRLQAAIKTVADAYGLSRQPSMDEVFSRAFLPPKADRMMSPGH</sequence>
<dbReference type="InterPro" id="IPR027939">
    <property type="entry name" value="NMT1/THI5"/>
</dbReference>
<comment type="function">
    <text evidence="1">Responsible for the formation of the pyrimidine heterocycle in the thiamine biosynthesis pathway. Catalyzes the formation of hydroxymethylpyrimidine phosphate (HMP-P) from histidine and pyridoxal phosphate (PLP). The protein uses PLP and the active site histidine to form HMP-P, generating an inactive enzyme. The enzyme can only undergo a single turnover, which suggests it is a suicide enzyme.</text>
</comment>
<dbReference type="PANTHER" id="PTHR31528">
    <property type="entry name" value="4-AMINO-5-HYDROXYMETHYL-2-METHYLPYRIMIDINE PHOSPHATE SYNTHASE THI11-RELATED"/>
    <property type="match status" value="1"/>
</dbReference>
<comment type="subunit">
    <text evidence="4">Homodimer.</text>
</comment>
<evidence type="ECO:0000256" key="12">
    <source>
        <dbReference type="SAM" id="Phobius"/>
    </source>
</evidence>
<evidence type="ECO:0000256" key="11">
    <source>
        <dbReference type="ARBA" id="ARBA00048179"/>
    </source>
</evidence>
<evidence type="ECO:0000313" key="15">
    <source>
        <dbReference type="Proteomes" id="UP000184096"/>
    </source>
</evidence>
<evidence type="ECO:0000256" key="2">
    <source>
        <dbReference type="ARBA" id="ARBA00004948"/>
    </source>
</evidence>
<evidence type="ECO:0000256" key="3">
    <source>
        <dbReference type="ARBA" id="ARBA00009406"/>
    </source>
</evidence>
<keyword evidence="6" id="KW-0479">Metal-binding</keyword>
<keyword evidence="12" id="KW-0812">Transmembrane</keyword>
<gene>
    <name evidence="14" type="ORF">SAMN05444170_5578</name>
</gene>
<keyword evidence="12" id="KW-1133">Transmembrane helix</keyword>
<dbReference type="GO" id="GO:0009228">
    <property type="term" value="P:thiamine biosynthetic process"/>
    <property type="evidence" value="ECO:0007669"/>
    <property type="project" value="UniProtKB-KW"/>
</dbReference>
<dbReference type="GO" id="GO:0016740">
    <property type="term" value="F:transferase activity"/>
    <property type="evidence" value="ECO:0007669"/>
    <property type="project" value="UniProtKB-KW"/>
</dbReference>
<evidence type="ECO:0000256" key="10">
    <source>
        <dbReference type="ARBA" id="ARBA00033171"/>
    </source>
</evidence>
<reference evidence="15" key="1">
    <citation type="submission" date="2016-11" db="EMBL/GenBank/DDBJ databases">
        <authorList>
            <person name="Varghese N."/>
            <person name="Submissions S."/>
        </authorList>
    </citation>
    <scope>NUCLEOTIDE SEQUENCE [LARGE SCALE GENOMIC DNA]</scope>
    <source>
        <strain evidence="15">GAS401</strain>
    </source>
</reference>